<dbReference type="PROSITE" id="PS51078">
    <property type="entry name" value="ICLR_ED"/>
    <property type="match status" value="1"/>
</dbReference>
<dbReference type="GO" id="GO:0045892">
    <property type="term" value="P:negative regulation of DNA-templated transcription"/>
    <property type="evidence" value="ECO:0007669"/>
    <property type="project" value="TreeGrafter"/>
</dbReference>
<dbReference type="Proteomes" id="UP000268615">
    <property type="component" value="Unassembled WGS sequence"/>
</dbReference>
<keyword evidence="3" id="KW-0804">Transcription</keyword>
<dbReference type="SMART" id="SM00346">
    <property type="entry name" value="HTH_ICLR"/>
    <property type="match status" value="1"/>
</dbReference>
<dbReference type="InterPro" id="IPR036388">
    <property type="entry name" value="WH-like_DNA-bd_sf"/>
</dbReference>
<evidence type="ECO:0000313" key="7">
    <source>
        <dbReference type="Proteomes" id="UP000268615"/>
    </source>
</evidence>
<dbReference type="Pfam" id="PF09339">
    <property type="entry name" value="HTH_IclR"/>
    <property type="match status" value="1"/>
</dbReference>
<feature type="domain" description="IclR-ED" evidence="5">
    <location>
        <begin position="87"/>
        <end position="269"/>
    </location>
</feature>
<dbReference type="InterPro" id="IPR029016">
    <property type="entry name" value="GAF-like_dom_sf"/>
</dbReference>
<name>A0A3N5EEC8_9ENTR</name>
<evidence type="ECO:0000256" key="2">
    <source>
        <dbReference type="ARBA" id="ARBA00023125"/>
    </source>
</evidence>
<feature type="domain" description="HTH iclR-type" evidence="4">
    <location>
        <begin position="20"/>
        <end position="86"/>
    </location>
</feature>
<dbReference type="OrthoDB" id="9807558at2"/>
<dbReference type="Gene3D" id="3.30.450.40">
    <property type="match status" value="1"/>
</dbReference>
<evidence type="ECO:0000256" key="1">
    <source>
        <dbReference type="ARBA" id="ARBA00023015"/>
    </source>
</evidence>
<keyword evidence="2" id="KW-0238">DNA-binding</keyword>
<dbReference type="EMBL" id="RPOH01000010">
    <property type="protein sequence ID" value="RPH30166.1"/>
    <property type="molecule type" value="Genomic_DNA"/>
</dbReference>
<dbReference type="PANTHER" id="PTHR30136">
    <property type="entry name" value="HELIX-TURN-HELIX TRANSCRIPTIONAL REGULATOR, ICLR FAMILY"/>
    <property type="match status" value="1"/>
</dbReference>
<keyword evidence="7" id="KW-1185">Reference proteome</keyword>
<dbReference type="PANTHER" id="PTHR30136:SF7">
    <property type="entry name" value="HTH-TYPE TRANSCRIPTIONAL REGULATOR KDGR-RELATED"/>
    <property type="match status" value="1"/>
</dbReference>
<dbReference type="SUPFAM" id="SSF55781">
    <property type="entry name" value="GAF domain-like"/>
    <property type="match status" value="1"/>
</dbReference>
<evidence type="ECO:0000313" key="6">
    <source>
        <dbReference type="EMBL" id="RPH30166.1"/>
    </source>
</evidence>
<proteinExistence type="predicted"/>
<dbReference type="GO" id="GO:0003700">
    <property type="term" value="F:DNA-binding transcription factor activity"/>
    <property type="evidence" value="ECO:0007669"/>
    <property type="project" value="TreeGrafter"/>
</dbReference>
<dbReference type="InterPro" id="IPR036390">
    <property type="entry name" value="WH_DNA-bd_sf"/>
</dbReference>
<comment type="caution">
    <text evidence="6">The sequence shown here is derived from an EMBL/GenBank/DDBJ whole genome shotgun (WGS) entry which is preliminary data.</text>
</comment>
<dbReference type="InterPro" id="IPR050707">
    <property type="entry name" value="HTH_MetabolicPath_Reg"/>
</dbReference>
<protein>
    <submittedName>
        <fullName evidence="6">IclR family transcriptional regulator</fullName>
    </submittedName>
</protein>
<dbReference type="AlphaFoldDB" id="A0A3N5EEC8"/>
<reference evidence="6 7" key="1">
    <citation type="submission" date="2018-11" db="EMBL/GenBank/DDBJ databases">
        <title>Draft genome sequence of Buttiauxella warmboldiae CCUG 35512.</title>
        <authorList>
            <person name="Salva-Serra F."/>
            <person name="Marathe N."/>
            <person name="Moore E."/>
            <person name="Svensson L."/>
            <person name="Engstrom-Jakobsson H."/>
        </authorList>
    </citation>
    <scope>NUCLEOTIDE SEQUENCE [LARGE SCALE GENOMIC DNA]</scope>
    <source>
        <strain evidence="6 7">CCUG 35512</strain>
    </source>
</reference>
<dbReference type="RefSeq" id="WP_124022793.1">
    <property type="nucleotide sequence ID" value="NZ_RPOH01000010.1"/>
</dbReference>
<sequence length="275" mass="30543">MQSKSNPGEQVKAQKLDKRQSSADKTLELLIAIGDLGCENNGQVRLMELVRHTGHPRPTVHRLLGELKRFNLVSQDEETNCYSLGHRLLVLSAQCLGELDIRQIAQAELRRFVDKIGQTAHLGIRDEQWVVYIDKVEPRSGIQLSSQIGIRRPITTTSLGKSILAYSADEIVSEIIAKGLSARTIYSITDPIKFREELSVIAKRGFALDLEECDLGIVCASAPLFNYKNEPIAAISITMIKSQVNSEQLIEIGSSLRVIADIISEKIKLSRKKGI</sequence>
<dbReference type="InterPro" id="IPR005471">
    <property type="entry name" value="Tscrpt_reg_IclR_N"/>
</dbReference>
<keyword evidence="1" id="KW-0805">Transcription regulation</keyword>
<dbReference type="Pfam" id="PF01614">
    <property type="entry name" value="IclR_C"/>
    <property type="match status" value="1"/>
</dbReference>
<organism evidence="6 7">
    <name type="scientific">Buttiauxella warmboldiae</name>
    <dbReference type="NCBI Taxonomy" id="82993"/>
    <lineage>
        <taxon>Bacteria</taxon>
        <taxon>Pseudomonadati</taxon>
        <taxon>Pseudomonadota</taxon>
        <taxon>Gammaproteobacteria</taxon>
        <taxon>Enterobacterales</taxon>
        <taxon>Enterobacteriaceae</taxon>
        <taxon>Buttiauxella</taxon>
    </lineage>
</organism>
<evidence type="ECO:0000256" key="3">
    <source>
        <dbReference type="ARBA" id="ARBA00023163"/>
    </source>
</evidence>
<dbReference type="InterPro" id="IPR014757">
    <property type="entry name" value="Tscrpt_reg_IclR_C"/>
</dbReference>
<evidence type="ECO:0000259" key="4">
    <source>
        <dbReference type="PROSITE" id="PS51077"/>
    </source>
</evidence>
<dbReference type="GO" id="GO:0003677">
    <property type="term" value="F:DNA binding"/>
    <property type="evidence" value="ECO:0007669"/>
    <property type="project" value="UniProtKB-KW"/>
</dbReference>
<gene>
    <name evidence="6" type="ORF">EHN07_03375</name>
</gene>
<dbReference type="PROSITE" id="PS51077">
    <property type="entry name" value="HTH_ICLR"/>
    <property type="match status" value="1"/>
</dbReference>
<dbReference type="Gene3D" id="1.10.10.10">
    <property type="entry name" value="Winged helix-like DNA-binding domain superfamily/Winged helix DNA-binding domain"/>
    <property type="match status" value="1"/>
</dbReference>
<accession>A0A3N5EEC8</accession>
<evidence type="ECO:0000259" key="5">
    <source>
        <dbReference type="PROSITE" id="PS51078"/>
    </source>
</evidence>
<dbReference type="SUPFAM" id="SSF46785">
    <property type="entry name" value="Winged helix' DNA-binding domain"/>
    <property type="match status" value="1"/>
</dbReference>